<evidence type="ECO:0000313" key="3">
    <source>
        <dbReference type="Proteomes" id="UP001432995"/>
    </source>
</evidence>
<dbReference type="Proteomes" id="UP001432995">
    <property type="component" value="Unassembled WGS sequence"/>
</dbReference>
<dbReference type="RefSeq" id="WP_350381463.1">
    <property type="nucleotide sequence ID" value="NZ_JBELQD010000076.1"/>
</dbReference>
<dbReference type="Pfam" id="PF07769">
    <property type="entry name" value="PsiF_repeat"/>
    <property type="match status" value="1"/>
</dbReference>
<reference evidence="2" key="1">
    <citation type="submission" date="2024-06" db="EMBL/GenBank/DDBJ databases">
        <authorList>
            <person name="Campbell A.G."/>
        </authorList>
    </citation>
    <scope>NUCLEOTIDE SEQUENCE</scope>
    <source>
        <strain evidence="2">EM17</strain>
    </source>
</reference>
<proteinExistence type="predicted"/>
<organism evidence="2 3">
    <name type="scientific">Methylobacterium brachiatum</name>
    <dbReference type="NCBI Taxonomy" id="269660"/>
    <lineage>
        <taxon>Bacteria</taxon>
        <taxon>Pseudomonadati</taxon>
        <taxon>Pseudomonadota</taxon>
        <taxon>Alphaproteobacteria</taxon>
        <taxon>Hyphomicrobiales</taxon>
        <taxon>Methylobacteriaceae</taxon>
        <taxon>Methylobacterium</taxon>
    </lineage>
</organism>
<keyword evidence="3" id="KW-1185">Reference proteome</keyword>
<name>A0ABV1RBL5_9HYPH</name>
<dbReference type="EMBL" id="JBELQD010000076">
    <property type="protein sequence ID" value="MER2292085.1"/>
    <property type="molecule type" value="Genomic_DNA"/>
</dbReference>
<protein>
    <submittedName>
        <fullName evidence="2">PsiF family protein</fullName>
    </submittedName>
</protein>
<dbReference type="InterPro" id="IPR011690">
    <property type="entry name" value="P_starv_induced_PsiF"/>
</dbReference>
<gene>
    <name evidence="2" type="ORF">ABS770_27900</name>
</gene>
<comment type="caution">
    <text evidence="2">The sequence shown here is derived from an EMBL/GenBank/DDBJ whole genome shotgun (WGS) entry which is preliminary data.</text>
</comment>
<sequence length="111" mass="11800">MIRARSAGRTFASDRIHGARPMCQTRRTLMRPTLAFIAAMAALTCLPAIGDAQGRPEPDEESASAASSPGEEAADVVDPEVLTRCRQQAADQKLKGPARKAFLGTCVTSED</sequence>
<feature type="region of interest" description="Disordered" evidence="1">
    <location>
        <begin position="49"/>
        <end position="79"/>
    </location>
</feature>
<evidence type="ECO:0000313" key="2">
    <source>
        <dbReference type="EMBL" id="MER2292085.1"/>
    </source>
</evidence>
<evidence type="ECO:0000256" key="1">
    <source>
        <dbReference type="SAM" id="MobiDB-lite"/>
    </source>
</evidence>
<accession>A0ABV1RBL5</accession>